<dbReference type="Proteomes" id="UP000186176">
    <property type="component" value="Unassembled WGS sequence"/>
</dbReference>
<organism evidence="2 3">
    <name type="scientific">Cryptosporidium ubiquitum</name>
    <dbReference type="NCBI Taxonomy" id="857276"/>
    <lineage>
        <taxon>Eukaryota</taxon>
        <taxon>Sar</taxon>
        <taxon>Alveolata</taxon>
        <taxon>Apicomplexa</taxon>
        <taxon>Conoidasida</taxon>
        <taxon>Coccidia</taxon>
        <taxon>Eucoccidiorida</taxon>
        <taxon>Eimeriorina</taxon>
        <taxon>Cryptosporidiidae</taxon>
        <taxon>Cryptosporidium</taxon>
    </lineage>
</organism>
<evidence type="ECO:0000256" key="1">
    <source>
        <dbReference type="SAM" id="MobiDB-lite"/>
    </source>
</evidence>
<dbReference type="GeneID" id="39977034"/>
<sequence length="193" mass="20943">MPLKGSEKKASGGCYNSHYSNRKKKRDFMVSNCPNSNGPSSTVYNKYYNRTNGDNPGALILKLLHNGRNIGTKPVVPQSKNLIRPQSRTNNCESVEPHFKTQSEEPISINSESVNATNNTVNLFATPPPNRKGRYSVVSSCGTNNPKLVNYSSGGGNKSLASSSSNPTNFALPMYMRSPNPESIPMPCGFPIG</sequence>
<feature type="region of interest" description="Disordered" evidence="1">
    <location>
        <begin position="85"/>
        <end position="105"/>
    </location>
</feature>
<accession>A0A1J4MKF1</accession>
<keyword evidence="3" id="KW-1185">Reference proteome</keyword>
<gene>
    <name evidence="2" type="ORF">cubi_00241</name>
</gene>
<proteinExistence type="predicted"/>
<comment type="caution">
    <text evidence="2">The sequence shown here is derived from an EMBL/GenBank/DDBJ whole genome shotgun (WGS) entry which is preliminary data.</text>
</comment>
<name>A0A1J4MKF1_9CRYT</name>
<dbReference type="VEuPathDB" id="CryptoDB:cubi_00241"/>
<dbReference type="OrthoDB" id="340849at2759"/>
<evidence type="ECO:0000313" key="2">
    <source>
        <dbReference type="EMBL" id="OII74688.1"/>
    </source>
</evidence>
<dbReference type="EMBL" id="LRBP01000009">
    <property type="protein sequence ID" value="OII74688.1"/>
    <property type="molecule type" value="Genomic_DNA"/>
</dbReference>
<dbReference type="AlphaFoldDB" id="A0A1J4MKF1"/>
<reference evidence="2 3" key="1">
    <citation type="submission" date="2016-10" db="EMBL/GenBank/DDBJ databases">
        <title>Reductive evolution of mitochondrial metabolism and differential evolution of invasion-related proteins in Cryptosporidium.</title>
        <authorList>
            <person name="Liu S."/>
            <person name="Roellig D.M."/>
            <person name="Guo Y."/>
            <person name="Li N."/>
            <person name="Frace M.A."/>
            <person name="Tang K."/>
            <person name="Zhang L."/>
            <person name="Feng Y."/>
            <person name="Xiao L."/>
        </authorList>
    </citation>
    <scope>NUCLEOTIDE SEQUENCE [LARGE SCALE GENOMIC DNA]</scope>
    <source>
        <strain evidence="2">39726</strain>
    </source>
</reference>
<protein>
    <submittedName>
        <fullName evidence="2">Uncharacterized protein</fullName>
    </submittedName>
</protein>
<dbReference type="RefSeq" id="XP_028875834.1">
    <property type="nucleotide sequence ID" value="XM_029017255.1"/>
</dbReference>
<evidence type="ECO:0000313" key="3">
    <source>
        <dbReference type="Proteomes" id="UP000186176"/>
    </source>
</evidence>